<dbReference type="GO" id="GO:0003725">
    <property type="term" value="F:double-stranded RNA binding"/>
    <property type="evidence" value="ECO:0007669"/>
    <property type="project" value="TreeGrafter"/>
</dbReference>
<keyword evidence="7 15" id="KW-0507">mRNA processing</keyword>
<evidence type="ECO:0000256" key="15">
    <source>
        <dbReference type="HAMAP-Rule" id="MF_00104"/>
    </source>
</evidence>
<evidence type="ECO:0000256" key="3">
    <source>
        <dbReference type="ARBA" id="ARBA00010183"/>
    </source>
</evidence>
<dbReference type="Gene3D" id="1.10.1520.10">
    <property type="entry name" value="Ribonuclease III domain"/>
    <property type="match status" value="1"/>
</dbReference>
<evidence type="ECO:0000256" key="1">
    <source>
        <dbReference type="ARBA" id="ARBA00000109"/>
    </source>
</evidence>
<dbReference type="Proteomes" id="UP001321582">
    <property type="component" value="Chromosome"/>
</dbReference>
<comment type="subunit">
    <text evidence="4 15">Homodimer.</text>
</comment>
<comment type="subcellular location">
    <subcellularLocation>
        <location evidence="2 15">Cytoplasm</location>
    </subcellularLocation>
</comment>
<evidence type="ECO:0000256" key="6">
    <source>
        <dbReference type="ARBA" id="ARBA00022552"/>
    </source>
</evidence>
<accession>A0AAU9E1W9</accession>
<evidence type="ECO:0000256" key="5">
    <source>
        <dbReference type="ARBA" id="ARBA00022490"/>
    </source>
</evidence>
<sequence>MLSDKKICEFEKKINYTFLDKSLLTKALIHRSYGNEHRDFKNINNEKLELLGDAVLDLIITEYIYIKFSNATEGELAKLKAMIVSEPLLAEVSTEIGIGSYMFLSKGEELTGGRERNSILGDVFEALLGGIYLDSGFENAKEFVLKYFVDRIVHIDENLDLVDYKTILQEFTQKEYKKIPKYIVLEELGPDHNKQFKVGVKVKNSIVGEGLGRNKKSAEQMAARNACGRLEVKLHETL</sequence>
<dbReference type="SMART" id="SM00358">
    <property type="entry name" value="DSRM"/>
    <property type="match status" value="1"/>
</dbReference>
<comment type="catalytic activity">
    <reaction evidence="1 15">
        <text>Endonucleolytic cleavage to 5'-phosphomonoester.</text>
        <dbReference type="EC" id="3.1.26.3"/>
    </reaction>
</comment>
<dbReference type="PROSITE" id="PS50142">
    <property type="entry name" value="RNASE_3_2"/>
    <property type="match status" value="1"/>
</dbReference>
<dbReference type="GO" id="GO:0006364">
    <property type="term" value="P:rRNA processing"/>
    <property type="evidence" value="ECO:0007669"/>
    <property type="project" value="UniProtKB-UniRule"/>
</dbReference>
<dbReference type="SUPFAM" id="SSF69065">
    <property type="entry name" value="RNase III domain-like"/>
    <property type="match status" value="1"/>
</dbReference>
<evidence type="ECO:0000256" key="13">
    <source>
        <dbReference type="ARBA" id="ARBA00022842"/>
    </source>
</evidence>
<evidence type="ECO:0000256" key="14">
    <source>
        <dbReference type="ARBA" id="ARBA00022884"/>
    </source>
</evidence>
<keyword evidence="6 15" id="KW-0698">rRNA processing</keyword>
<dbReference type="Gene3D" id="3.30.160.20">
    <property type="match status" value="1"/>
</dbReference>
<feature type="binding site" evidence="15">
    <location>
        <position position="122"/>
    </location>
    <ligand>
        <name>Mg(2+)</name>
        <dbReference type="ChEBI" id="CHEBI:18420"/>
    </ligand>
</feature>
<dbReference type="PANTHER" id="PTHR11207:SF0">
    <property type="entry name" value="RIBONUCLEASE 3"/>
    <property type="match status" value="1"/>
</dbReference>
<feature type="domain" description="DRBM" evidence="16">
    <location>
        <begin position="163"/>
        <end position="232"/>
    </location>
</feature>
<dbReference type="InterPro" id="IPR014720">
    <property type="entry name" value="dsRBD_dom"/>
</dbReference>
<keyword evidence="14 15" id="KW-0694">RNA-binding</keyword>
<feature type="active site" evidence="15">
    <location>
        <position position="125"/>
    </location>
</feature>
<dbReference type="FunFam" id="3.30.160.20:FF:000003">
    <property type="entry name" value="Ribonuclease 3"/>
    <property type="match status" value="1"/>
</dbReference>
<keyword evidence="5 15" id="KW-0963">Cytoplasm</keyword>
<comment type="function">
    <text evidence="15">Digests double-stranded RNA. Involved in the processing of primary rRNA transcript to yield the immediate precursors to the large and small rRNAs (23S and 16S). Processes some mRNAs, and tRNAs when they are encoded in the rRNA operon. Processes pre-crRNA and tracrRNA of type II CRISPR loci if present in the organism.</text>
</comment>
<name>A0AAU9E1W9_9FUSO</name>
<evidence type="ECO:0000259" key="16">
    <source>
        <dbReference type="PROSITE" id="PS50137"/>
    </source>
</evidence>
<dbReference type="NCBIfam" id="TIGR02191">
    <property type="entry name" value="RNaseIII"/>
    <property type="match status" value="1"/>
</dbReference>
<feature type="active site" evidence="15">
    <location>
        <position position="53"/>
    </location>
</feature>
<keyword evidence="19" id="KW-1185">Reference proteome</keyword>
<dbReference type="GO" id="GO:0010468">
    <property type="term" value="P:regulation of gene expression"/>
    <property type="evidence" value="ECO:0007669"/>
    <property type="project" value="TreeGrafter"/>
</dbReference>
<keyword evidence="11 15" id="KW-0255">Endonuclease</keyword>
<dbReference type="PROSITE" id="PS50137">
    <property type="entry name" value="DS_RBD"/>
    <property type="match status" value="1"/>
</dbReference>
<dbReference type="GO" id="GO:0004525">
    <property type="term" value="F:ribonuclease III activity"/>
    <property type="evidence" value="ECO:0007669"/>
    <property type="project" value="UniProtKB-UniRule"/>
</dbReference>
<dbReference type="GO" id="GO:0006397">
    <property type="term" value="P:mRNA processing"/>
    <property type="evidence" value="ECO:0007669"/>
    <property type="project" value="UniProtKB-UniRule"/>
</dbReference>
<dbReference type="CDD" id="cd00593">
    <property type="entry name" value="RIBOc"/>
    <property type="match status" value="1"/>
</dbReference>
<dbReference type="HAMAP" id="MF_00104">
    <property type="entry name" value="RNase_III"/>
    <property type="match status" value="1"/>
</dbReference>
<keyword evidence="9 15" id="KW-0540">Nuclease</keyword>
<evidence type="ECO:0000256" key="12">
    <source>
        <dbReference type="ARBA" id="ARBA00022801"/>
    </source>
</evidence>
<evidence type="ECO:0000313" key="19">
    <source>
        <dbReference type="Proteomes" id="UP001321582"/>
    </source>
</evidence>
<dbReference type="GO" id="GO:0008033">
    <property type="term" value="P:tRNA processing"/>
    <property type="evidence" value="ECO:0007669"/>
    <property type="project" value="UniProtKB-KW"/>
</dbReference>
<dbReference type="Pfam" id="PF14622">
    <property type="entry name" value="Ribonucleas_3_3"/>
    <property type="match status" value="1"/>
</dbReference>
<dbReference type="Pfam" id="PF00035">
    <property type="entry name" value="dsrm"/>
    <property type="match status" value="1"/>
</dbReference>
<evidence type="ECO:0000313" key="18">
    <source>
        <dbReference type="EMBL" id="BDU50385.1"/>
    </source>
</evidence>
<dbReference type="InterPro" id="IPR000999">
    <property type="entry name" value="RNase_III_dom"/>
</dbReference>
<dbReference type="RefSeq" id="WP_307905317.1">
    <property type="nucleotide sequence ID" value="NZ_AP027059.1"/>
</dbReference>
<dbReference type="CDD" id="cd10845">
    <property type="entry name" value="DSRM_RNAse_III_family"/>
    <property type="match status" value="1"/>
</dbReference>
<dbReference type="KEGG" id="haby:HLVA_09540"/>
<dbReference type="InterPro" id="IPR011907">
    <property type="entry name" value="RNase_III"/>
</dbReference>
<feature type="domain" description="RNase III" evidence="17">
    <location>
        <begin position="7"/>
        <end position="136"/>
    </location>
</feature>
<dbReference type="PANTHER" id="PTHR11207">
    <property type="entry name" value="RIBONUCLEASE III"/>
    <property type="match status" value="1"/>
</dbReference>
<dbReference type="EMBL" id="AP027059">
    <property type="protein sequence ID" value="BDU50385.1"/>
    <property type="molecule type" value="Genomic_DNA"/>
</dbReference>
<evidence type="ECO:0000256" key="11">
    <source>
        <dbReference type="ARBA" id="ARBA00022759"/>
    </source>
</evidence>
<dbReference type="GO" id="GO:0005737">
    <property type="term" value="C:cytoplasm"/>
    <property type="evidence" value="ECO:0007669"/>
    <property type="project" value="UniProtKB-SubCell"/>
</dbReference>
<organism evidence="18 19">
    <name type="scientific">Haliovirga abyssi</name>
    <dbReference type="NCBI Taxonomy" id="2996794"/>
    <lineage>
        <taxon>Bacteria</taxon>
        <taxon>Fusobacteriati</taxon>
        <taxon>Fusobacteriota</taxon>
        <taxon>Fusobacteriia</taxon>
        <taxon>Fusobacteriales</taxon>
        <taxon>Haliovirgaceae</taxon>
        <taxon>Haliovirga</taxon>
    </lineage>
</organism>
<evidence type="ECO:0000256" key="7">
    <source>
        <dbReference type="ARBA" id="ARBA00022664"/>
    </source>
</evidence>
<evidence type="ECO:0000256" key="2">
    <source>
        <dbReference type="ARBA" id="ARBA00004496"/>
    </source>
</evidence>
<dbReference type="EC" id="3.1.26.3" evidence="15"/>
<dbReference type="InterPro" id="IPR036389">
    <property type="entry name" value="RNase_III_sf"/>
</dbReference>
<proteinExistence type="inferred from homology"/>
<comment type="similarity">
    <text evidence="3">Belongs to the ribonuclease III family.</text>
</comment>
<evidence type="ECO:0000256" key="8">
    <source>
        <dbReference type="ARBA" id="ARBA00022694"/>
    </source>
</evidence>
<comment type="cofactor">
    <cofactor evidence="15">
        <name>Mg(2+)</name>
        <dbReference type="ChEBI" id="CHEBI:18420"/>
    </cofactor>
</comment>
<reference evidence="18 19" key="1">
    <citation type="submission" date="2022-11" db="EMBL/GenBank/DDBJ databases">
        <title>Haliovirga abyssi gen. nov., sp. nov., a mesophilic fermentative bacterium isolated from the Iheya North hydrothermal field and the proposal of Haliovirgaceae fam. nov.</title>
        <authorList>
            <person name="Miyazaki U."/>
            <person name="Tame A."/>
            <person name="Miyazaki J."/>
            <person name="Takai K."/>
            <person name="Sawayama S."/>
            <person name="Kitajima M."/>
            <person name="Okamoto A."/>
            <person name="Nakagawa S."/>
        </authorList>
    </citation>
    <scope>NUCLEOTIDE SEQUENCE [LARGE SCALE GENOMIC DNA]</scope>
    <source>
        <strain evidence="18 19">IC12</strain>
    </source>
</reference>
<gene>
    <name evidence="15 18" type="primary">rnc</name>
    <name evidence="18" type="ORF">HLVA_09540</name>
</gene>
<feature type="binding site" evidence="15">
    <location>
        <position position="49"/>
    </location>
    <ligand>
        <name>Mg(2+)</name>
        <dbReference type="ChEBI" id="CHEBI:18420"/>
    </ligand>
</feature>
<evidence type="ECO:0000256" key="9">
    <source>
        <dbReference type="ARBA" id="ARBA00022722"/>
    </source>
</evidence>
<dbReference type="GO" id="GO:0019843">
    <property type="term" value="F:rRNA binding"/>
    <property type="evidence" value="ECO:0007669"/>
    <property type="project" value="UniProtKB-KW"/>
</dbReference>
<dbReference type="GO" id="GO:0046872">
    <property type="term" value="F:metal ion binding"/>
    <property type="evidence" value="ECO:0007669"/>
    <property type="project" value="UniProtKB-KW"/>
</dbReference>
<feature type="binding site" evidence="15">
    <location>
        <position position="125"/>
    </location>
    <ligand>
        <name>Mg(2+)</name>
        <dbReference type="ChEBI" id="CHEBI:18420"/>
    </ligand>
</feature>
<dbReference type="SMART" id="SM00535">
    <property type="entry name" value="RIBOc"/>
    <property type="match status" value="1"/>
</dbReference>
<protein>
    <recommendedName>
        <fullName evidence="15">Ribonuclease 3</fullName>
        <ecNumber evidence="15">3.1.26.3</ecNumber>
    </recommendedName>
    <alternativeName>
        <fullName evidence="15">Ribonuclease III</fullName>
        <shortName evidence="15">RNase III</shortName>
    </alternativeName>
</protein>
<dbReference type="AlphaFoldDB" id="A0AAU9E1W9"/>
<evidence type="ECO:0000256" key="10">
    <source>
        <dbReference type="ARBA" id="ARBA00022723"/>
    </source>
</evidence>
<evidence type="ECO:0000256" key="4">
    <source>
        <dbReference type="ARBA" id="ARBA00011738"/>
    </source>
</evidence>
<dbReference type="FunFam" id="1.10.1520.10:FF:000001">
    <property type="entry name" value="Ribonuclease 3"/>
    <property type="match status" value="1"/>
</dbReference>
<keyword evidence="13 15" id="KW-0460">Magnesium</keyword>
<keyword evidence="12 15" id="KW-0378">Hydrolase</keyword>
<keyword evidence="8 15" id="KW-0819">tRNA processing</keyword>
<evidence type="ECO:0000259" key="17">
    <source>
        <dbReference type="PROSITE" id="PS50142"/>
    </source>
</evidence>
<keyword evidence="15" id="KW-0699">rRNA-binding</keyword>
<dbReference type="GO" id="GO:0042802">
    <property type="term" value="F:identical protein binding"/>
    <property type="evidence" value="ECO:0007669"/>
    <property type="project" value="UniProtKB-ARBA"/>
</dbReference>
<dbReference type="SUPFAM" id="SSF54768">
    <property type="entry name" value="dsRNA-binding domain-like"/>
    <property type="match status" value="1"/>
</dbReference>
<keyword evidence="10 15" id="KW-0479">Metal-binding</keyword>